<organism evidence="1">
    <name type="scientific">uncultured Caudovirales phage</name>
    <dbReference type="NCBI Taxonomy" id="2100421"/>
    <lineage>
        <taxon>Viruses</taxon>
        <taxon>Duplodnaviria</taxon>
        <taxon>Heunggongvirae</taxon>
        <taxon>Uroviricota</taxon>
        <taxon>Caudoviricetes</taxon>
        <taxon>Peduoviridae</taxon>
        <taxon>Maltschvirus</taxon>
        <taxon>Maltschvirus maltsch</taxon>
    </lineage>
</organism>
<protein>
    <submittedName>
        <fullName evidence="1">Uncharacterized protein</fullName>
    </submittedName>
</protein>
<accession>A0A6J7WPH9</accession>
<evidence type="ECO:0000313" key="1">
    <source>
        <dbReference type="EMBL" id="CAB5218612.1"/>
    </source>
</evidence>
<reference evidence="1" key="1">
    <citation type="submission" date="2020-05" db="EMBL/GenBank/DDBJ databases">
        <authorList>
            <person name="Chiriac C."/>
            <person name="Salcher M."/>
            <person name="Ghai R."/>
            <person name="Kavagutti S V."/>
        </authorList>
    </citation>
    <scope>NUCLEOTIDE SEQUENCE</scope>
</reference>
<dbReference type="EMBL" id="LR798262">
    <property type="protein sequence ID" value="CAB5218612.1"/>
    <property type="molecule type" value="Genomic_DNA"/>
</dbReference>
<proteinExistence type="predicted"/>
<sequence>MKHEIKWTPITSSLQPYYGDRILYTWFNPDYNNFGVSDCEVNNDWIERHEKNTGTIVIAWTEYPDPFGFMIPEGLETKEDVIKYMKAIGCN</sequence>
<gene>
    <name evidence="1" type="ORF">UFOVP211_40</name>
</gene>
<name>A0A6J7WPH9_9CAUD</name>